<dbReference type="EMBL" id="UYRU01020954">
    <property type="protein sequence ID" value="VDK55604.1"/>
    <property type="molecule type" value="Genomic_DNA"/>
</dbReference>
<evidence type="ECO:0000313" key="2">
    <source>
        <dbReference type="Proteomes" id="UP000281553"/>
    </source>
</evidence>
<accession>A0A3P6SKK5</accession>
<name>A0A3P6SKK5_DIBLA</name>
<dbReference type="AlphaFoldDB" id="A0A3P6SKK5"/>
<organism evidence="1 2">
    <name type="scientific">Dibothriocephalus latus</name>
    <name type="common">Fish tapeworm</name>
    <name type="synonym">Diphyllobothrium latum</name>
    <dbReference type="NCBI Taxonomy" id="60516"/>
    <lineage>
        <taxon>Eukaryota</taxon>
        <taxon>Metazoa</taxon>
        <taxon>Spiralia</taxon>
        <taxon>Lophotrochozoa</taxon>
        <taxon>Platyhelminthes</taxon>
        <taxon>Cestoda</taxon>
        <taxon>Eucestoda</taxon>
        <taxon>Diphyllobothriidea</taxon>
        <taxon>Diphyllobothriidae</taxon>
        <taxon>Dibothriocephalus</taxon>
    </lineage>
</organism>
<protein>
    <submittedName>
        <fullName evidence="1">Uncharacterized protein</fullName>
    </submittedName>
</protein>
<reference evidence="1 2" key="1">
    <citation type="submission" date="2018-11" db="EMBL/GenBank/DDBJ databases">
        <authorList>
            <consortium name="Pathogen Informatics"/>
        </authorList>
    </citation>
    <scope>NUCLEOTIDE SEQUENCE [LARGE SCALE GENOMIC DNA]</scope>
</reference>
<keyword evidence="2" id="KW-1185">Reference proteome</keyword>
<sequence>MSVPAQENNGSEKNGRYKIKWVKRAEADGKREDNRGTWEIRKNETMCDAAPRNVLGQEIRSDCSAEDLTALLTRPRGRGGVGKVGDYRVKSVTAQENNVSQKAADKR</sequence>
<dbReference type="Proteomes" id="UP000281553">
    <property type="component" value="Unassembled WGS sequence"/>
</dbReference>
<proteinExistence type="predicted"/>
<gene>
    <name evidence="1" type="ORF">DILT_LOCUS2103</name>
</gene>
<evidence type="ECO:0000313" key="1">
    <source>
        <dbReference type="EMBL" id="VDK55604.1"/>
    </source>
</evidence>